<gene>
    <name evidence="1" type="ORF">S01H4_25497</name>
</gene>
<dbReference type="AlphaFoldDB" id="X1BYZ1"/>
<proteinExistence type="predicted"/>
<comment type="caution">
    <text evidence="1">The sequence shown here is derived from an EMBL/GenBank/DDBJ whole genome shotgun (WGS) entry which is preliminary data.</text>
</comment>
<dbReference type="EMBL" id="BART01012139">
    <property type="protein sequence ID" value="GAG77371.1"/>
    <property type="molecule type" value="Genomic_DNA"/>
</dbReference>
<accession>X1BYZ1</accession>
<reference evidence="1" key="1">
    <citation type="journal article" date="2014" name="Front. Microbiol.">
        <title>High frequency of phylogenetically diverse reductive dehalogenase-homologous genes in deep subseafloor sedimentary metagenomes.</title>
        <authorList>
            <person name="Kawai M."/>
            <person name="Futagami T."/>
            <person name="Toyoda A."/>
            <person name="Takaki Y."/>
            <person name="Nishi S."/>
            <person name="Hori S."/>
            <person name="Arai W."/>
            <person name="Tsubouchi T."/>
            <person name="Morono Y."/>
            <person name="Uchiyama I."/>
            <person name="Ito T."/>
            <person name="Fujiyama A."/>
            <person name="Inagaki F."/>
            <person name="Takami H."/>
        </authorList>
    </citation>
    <scope>NUCLEOTIDE SEQUENCE</scope>
    <source>
        <strain evidence="1">Expedition CK06-06</strain>
    </source>
</reference>
<protein>
    <submittedName>
        <fullName evidence="1">Uncharacterized protein</fullName>
    </submittedName>
</protein>
<organism evidence="1">
    <name type="scientific">marine sediment metagenome</name>
    <dbReference type="NCBI Taxonomy" id="412755"/>
    <lineage>
        <taxon>unclassified sequences</taxon>
        <taxon>metagenomes</taxon>
        <taxon>ecological metagenomes</taxon>
    </lineage>
</organism>
<evidence type="ECO:0000313" key="1">
    <source>
        <dbReference type="EMBL" id="GAG77371.1"/>
    </source>
</evidence>
<name>X1BYZ1_9ZZZZ</name>
<sequence length="43" mass="4990">MAWESADYDVLTDLAKQLKRIANKLEEIQVYDGAICTFQQNKK</sequence>